<evidence type="ECO:0000256" key="6">
    <source>
        <dbReference type="ARBA" id="ARBA00023136"/>
    </source>
</evidence>
<feature type="transmembrane region" description="Helical" evidence="7">
    <location>
        <begin position="163"/>
        <end position="180"/>
    </location>
</feature>
<reference evidence="10 11" key="1">
    <citation type="journal article" date="2018" name="ISME J.">
        <title>Endosymbiont genomes yield clues of tubeworm success.</title>
        <authorList>
            <person name="Li Y."/>
            <person name="Liles M.R."/>
            <person name="Halanych K.M."/>
        </authorList>
    </citation>
    <scope>NUCLEOTIDE SEQUENCE [LARGE SCALE GENOMIC DNA]</scope>
    <source>
        <strain evidence="10">A1464</strain>
    </source>
</reference>
<feature type="transmembrane region" description="Helical" evidence="7">
    <location>
        <begin position="78"/>
        <end position="101"/>
    </location>
</feature>
<keyword evidence="2 7" id="KW-0812">Transmembrane</keyword>
<dbReference type="Gene3D" id="1.20.1560.10">
    <property type="entry name" value="ABC transporter type 1, transmembrane domain"/>
    <property type="match status" value="1"/>
</dbReference>
<keyword evidence="3" id="KW-0547">Nucleotide-binding</keyword>
<dbReference type="SUPFAM" id="SSF52540">
    <property type="entry name" value="P-loop containing nucleoside triphosphate hydrolases"/>
    <property type="match status" value="1"/>
</dbReference>
<comment type="subcellular location">
    <subcellularLocation>
        <location evidence="1">Cell membrane</location>
        <topology evidence="1">Multi-pass membrane protein</topology>
    </subcellularLocation>
</comment>
<sequence length="598" mass="67221">MSEQSLTDRISWSQILKVAKSNKRSLWQANLIAIFAAVLSAPVPMLMPLLVDEVLLEKPGFLIAGMNALFPENWWGPAFYIVMIMFLTITLRLSAMMLAVWQTFKFTQIAKEITYQIRLKLLTKLQFVSMSEYEALGSGTVASHLVTDVEAIDNFIGSALSKFVVAALSIVGVAVILLWIHWQLALFILIMNPVVIYFTTVLGRKVKHLKRRENSAFELFQQSLSETLDGIHQIRAANRERHYIQRVVDKARGIKTHSSSFSWKSDAANRVSFFIFLMGFEVFRAVSMLMVIFSDLSIGQMFAVYAYLWFMMAPVQEILSMQYSYYSANAAIGRLNNLLDLNTEPQYKHVSNPFENNESTGLHVENLHFSYTQGEPILNGLSLDIKAGEKVAIVGASGGGKSTLVQILLGMYTPSEGQLYFGGVDVTEIGLDVVRENVATVLQHPALFNETVRNNISLGREYKDEDLWDALDVAQLRKTIEDLPDKLDTIVGRNGVRLSGGQRQRIAVARLVLSQPKIVILDEATSALDTETESKLHTAMHEFLKNRTTLIIAHRLSAVKQADRVYVFEDGQVIDEGIHEEMVQRDGVYKQLYGAHTE</sequence>
<evidence type="ECO:0000256" key="7">
    <source>
        <dbReference type="SAM" id="Phobius"/>
    </source>
</evidence>
<dbReference type="GO" id="GO:0034040">
    <property type="term" value="F:ATPase-coupled lipid transmembrane transporter activity"/>
    <property type="evidence" value="ECO:0007669"/>
    <property type="project" value="TreeGrafter"/>
</dbReference>
<dbReference type="AlphaFoldDB" id="A0A370DHI6"/>
<dbReference type="Pfam" id="PF00664">
    <property type="entry name" value="ABC_membrane"/>
    <property type="match status" value="1"/>
</dbReference>
<dbReference type="GO" id="GO:0016887">
    <property type="term" value="F:ATP hydrolysis activity"/>
    <property type="evidence" value="ECO:0007669"/>
    <property type="project" value="InterPro"/>
</dbReference>
<evidence type="ECO:0000256" key="2">
    <source>
        <dbReference type="ARBA" id="ARBA00022692"/>
    </source>
</evidence>
<dbReference type="InterPro" id="IPR027417">
    <property type="entry name" value="P-loop_NTPase"/>
</dbReference>
<accession>A0A370DHI6</accession>
<dbReference type="GO" id="GO:0140359">
    <property type="term" value="F:ABC-type transporter activity"/>
    <property type="evidence" value="ECO:0007669"/>
    <property type="project" value="InterPro"/>
</dbReference>
<feature type="transmembrane region" description="Helical" evidence="7">
    <location>
        <begin position="271"/>
        <end position="292"/>
    </location>
</feature>
<dbReference type="PROSITE" id="PS00211">
    <property type="entry name" value="ABC_TRANSPORTER_1"/>
    <property type="match status" value="1"/>
</dbReference>
<dbReference type="PROSITE" id="PS50929">
    <property type="entry name" value="ABC_TM1F"/>
    <property type="match status" value="1"/>
</dbReference>
<organism evidence="10 11">
    <name type="scientific">endosymbiont of Galathealinum brachiosum</name>
    <dbReference type="NCBI Taxonomy" id="2200906"/>
    <lineage>
        <taxon>Bacteria</taxon>
        <taxon>Pseudomonadati</taxon>
        <taxon>Pseudomonadota</taxon>
        <taxon>Gammaproteobacteria</taxon>
        <taxon>sulfur-oxidizing symbionts</taxon>
    </lineage>
</organism>
<comment type="caution">
    <text evidence="10">The sequence shown here is derived from an EMBL/GenBank/DDBJ whole genome shotgun (WGS) entry which is preliminary data.</text>
</comment>
<feature type="transmembrane region" description="Helical" evidence="7">
    <location>
        <begin position="29"/>
        <end position="51"/>
    </location>
</feature>
<gene>
    <name evidence="10" type="ORF">DIZ80_07650</name>
</gene>
<feature type="domain" description="ABC transporter" evidence="8">
    <location>
        <begin position="362"/>
        <end position="595"/>
    </location>
</feature>
<dbReference type="InterPro" id="IPR036640">
    <property type="entry name" value="ABC1_TM_sf"/>
</dbReference>
<dbReference type="PROSITE" id="PS50893">
    <property type="entry name" value="ABC_TRANSPORTER_2"/>
    <property type="match status" value="1"/>
</dbReference>
<keyword evidence="4 10" id="KW-0067">ATP-binding</keyword>
<dbReference type="CDD" id="cd07346">
    <property type="entry name" value="ABC_6TM_exporters"/>
    <property type="match status" value="1"/>
</dbReference>
<dbReference type="Pfam" id="PF00005">
    <property type="entry name" value="ABC_tran"/>
    <property type="match status" value="1"/>
</dbReference>
<dbReference type="Proteomes" id="UP000254266">
    <property type="component" value="Unassembled WGS sequence"/>
</dbReference>
<keyword evidence="5 7" id="KW-1133">Transmembrane helix</keyword>
<feature type="domain" description="ABC transmembrane type-1" evidence="9">
    <location>
        <begin position="31"/>
        <end position="327"/>
    </location>
</feature>
<dbReference type="InterPro" id="IPR011527">
    <property type="entry name" value="ABC1_TM_dom"/>
</dbReference>
<dbReference type="InterPro" id="IPR003439">
    <property type="entry name" value="ABC_transporter-like_ATP-bd"/>
</dbReference>
<dbReference type="PANTHER" id="PTHR24221">
    <property type="entry name" value="ATP-BINDING CASSETTE SUB-FAMILY B"/>
    <property type="match status" value="1"/>
</dbReference>
<dbReference type="PANTHER" id="PTHR24221:SF233">
    <property type="entry name" value="ATP-BINDING_PERMEASE FUSION ABC TRANSPORTER-RELATED"/>
    <property type="match status" value="1"/>
</dbReference>
<evidence type="ECO:0000256" key="5">
    <source>
        <dbReference type="ARBA" id="ARBA00022989"/>
    </source>
</evidence>
<evidence type="ECO:0000259" key="8">
    <source>
        <dbReference type="PROSITE" id="PS50893"/>
    </source>
</evidence>
<feature type="transmembrane region" description="Helical" evidence="7">
    <location>
        <begin position="186"/>
        <end position="203"/>
    </location>
</feature>
<keyword evidence="6 7" id="KW-0472">Membrane</keyword>
<dbReference type="EMBL" id="QFXC01000008">
    <property type="protein sequence ID" value="RDH84000.1"/>
    <property type="molecule type" value="Genomic_DNA"/>
</dbReference>
<protein>
    <submittedName>
        <fullName evidence="10">ABC transporter ATP-binding protein</fullName>
    </submittedName>
</protein>
<dbReference type="InterPro" id="IPR003593">
    <property type="entry name" value="AAA+_ATPase"/>
</dbReference>
<dbReference type="FunFam" id="3.40.50.300:FF:001492">
    <property type="entry name" value="ABC transporter ATP-binding protein/permease"/>
    <property type="match status" value="1"/>
</dbReference>
<evidence type="ECO:0000259" key="9">
    <source>
        <dbReference type="PROSITE" id="PS50929"/>
    </source>
</evidence>
<proteinExistence type="predicted"/>
<evidence type="ECO:0000313" key="10">
    <source>
        <dbReference type="EMBL" id="RDH84000.1"/>
    </source>
</evidence>
<dbReference type="Gene3D" id="3.40.50.300">
    <property type="entry name" value="P-loop containing nucleotide triphosphate hydrolases"/>
    <property type="match status" value="1"/>
</dbReference>
<dbReference type="SMART" id="SM00382">
    <property type="entry name" value="AAA"/>
    <property type="match status" value="1"/>
</dbReference>
<keyword evidence="11" id="KW-1185">Reference proteome</keyword>
<dbReference type="GO" id="GO:0005524">
    <property type="term" value="F:ATP binding"/>
    <property type="evidence" value="ECO:0007669"/>
    <property type="project" value="UniProtKB-KW"/>
</dbReference>
<dbReference type="SUPFAM" id="SSF90123">
    <property type="entry name" value="ABC transporter transmembrane region"/>
    <property type="match status" value="1"/>
</dbReference>
<dbReference type="InterPro" id="IPR039421">
    <property type="entry name" value="Type_1_exporter"/>
</dbReference>
<name>A0A370DHI6_9GAMM</name>
<dbReference type="InterPro" id="IPR017871">
    <property type="entry name" value="ABC_transporter-like_CS"/>
</dbReference>
<dbReference type="GO" id="GO:0005886">
    <property type="term" value="C:plasma membrane"/>
    <property type="evidence" value="ECO:0007669"/>
    <property type="project" value="UniProtKB-SubCell"/>
</dbReference>
<evidence type="ECO:0000256" key="1">
    <source>
        <dbReference type="ARBA" id="ARBA00004651"/>
    </source>
</evidence>
<evidence type="ECO:0000313" key="11">
    <source>
        <dbReference type="Proteomes" id="UP000254266"/>
    </source>
</evidence>
<evidence type="ECO:0000256" key="3">
    <source>
        <dbReference type="ARBA" id="ARBA00022741"/>
    </source>
</evidence>
<evidence type="ECO:0000256" key="4">
    <source>
        <dbReference type="ARBA" id="ARBA00022840"/>
    </source>
</evidence>